<feature type="transmembrane region" description="Helical" evidence="7">
    <location>
        <begin position="810"/>
        <end position="835"/>
    </location>
</feature>
<comment type="caution">
    <text evidence="9">The sequence shown here is derived from an EMBL/GenBank/DDBJ whole genome shotgun (WGS) entry which is preliminary data.</text>
</comment>
<evidence type="ECO:0000256" key="5">
    <source>
        <dbReference type="ARBA" id="ARBA00023136"/>
    </source>
</evidence>
<organism evidence="9 10">
    <name type="scientific">Streptomyces lonegramiae</name>
    <dbReference type="NCBI Taxonomy" id="3075524"/>
    <lineage>
        <taxon>Bacteria</taxon>
        <taxon>Bacillati</taxon>
        <taxon>Actinomycetota</taxon>
        <taxon>Actinomycetes</taxon>
        <taxon>Kitasatosporales</taxon>
        <taxon>Streptomycetaceae</taxon>
        <taxon>Streptomyces</taxon>
    </lineage>
</organism>
<protein>
    <submittedName>
        <fullName evidence="9">FtsX-like permease family protein</fullName>
    </submittedName>
</protein>
<evidence type="ECO:0000313" key="10">
    <source>
        <dbReference type="Proteomes" id="UP001180754"/>
    </source>
</evidence>
<comment type="subcellular location">
    <subcellularLocation>
        <location evidence="1">Cell membrane</location>
        <topology evidence="1">Multi-pass membrane protein</topology>
    </subcellularLocation>
</comment>
<evidence type="ECO:0000313" key="9">
    <source>
        <dbReference type="EMBL" id="MDT0548267.1"/>
    </source>
</evidence>
<proteinExistence type="predicted"/>
<feature type="transmembrane region" description="Helical" evidence="7">
    <location>
        <begin position="302"/>
        <end position="323"/>
    </location>
</feature>
<evidence type="ECO:0000256" key="2">
    <source>
        <dbReference type="ARBA" id="ARBA00022475"/>
    </source>
</evidence>
<evidence type="ECO:0000256" key="3">
    <source>
        <dbReference type="ARBA" id="ARBA00022692"/>
    </source>
</evidence>
<dbReference type="RefSeq" id="WP_311728838.1">
    <property type="nucleotide sequence ID" value="NZ_JAVRFD010000025.1"/>
</dbReference>
<feature type="transmembrane region" description="Helical" evidence="7">
    <location>
        <begin position="255"/>
        <end position="281"/>
    </location>
</feature>
<evidence type="ECO:0000256" key="6">
    <source>
        <dbReference type="SAM" id="MobiDB-lite"/>
    </source>
</evidence>
<name>A0ABU2XS29_9ACTN</name>
<keyword evidence="10" id="KW-1185">Reference proteome</keyword>
<dbReference type="InterPro" id="IPR003838">
    <property type="entry name" value="ABC3_permease_C"/>
</dbReference>
<dbReference type="InterPro" id="IPR038766">
    <property type="entry name" value="Membrane_comp_ABC_pdt"/>
</dbReference>
<dbReference type="PANTHER" id="PTHR30287:SF1">
    <property type="entry name" value="INNER MEMBRANE PROTEIN"/>
    <property type="match status" value="1"/>
</dbReference>
<feature type="transmembrane region" description="Helical" evidence="7">
    <location>
        <begin position="12"/>
        <end position="37"/>
    </location>
</feature>
<feature type="transmembrane region" description="Helical" evidence="7">
    <location>
        <begin position="765"/>
        <end position="790"/>
    </location>
</feature>
<dbReference type="Pfam" id="PF02687">
    <property type="entry name" value="FtsX"/>
    <property type="match status" value="2"/>
</dbReference>
<evidence type="ECO:0000259" key="8">
    <source>
        <dbReference type="Pfam" id="PF02687"/>
    </source>
</evidence>
<keyword evidence="2" id="KW-1003">Cell membrane</keyword>
<gene>
    <name evidence="9" type="ORF">RND15_37090</name>
</gene>
<feature type="transmembrane region" description="Helical" evidence="7">
    <location>
        <begin position="353"/>
        <end position="374"/>
    </location>
</feature>
<dbReference type="EMBL" id="JAVRFD010000025">
    <property type="protein sequence ID" value="MDT0548267.1"/>
    <property type="molecule type" value="Genomic_DNA"/>
</dbReference>
<feature type="transmembrane region" description="Helical" evidence="7">
    <location>
        <begin position="482"/>
        <end position="502"/>
    </location>
</feature>
<sequence>MIRIAARTLRHHMSGFIVSFVALFLGAVIVIGSGGLLETGIHNAAPPHRLAAAPIVVTGDQRYKYTQKDLVFPERLRIDAELTEKIAKVPGVAAAVQDMSFPAALVKGGKVTGHGWSSARLSPYQLTDGTAPTEDGQIVLGKALADRTGLTTGERIQLLVHGTQKGYQVSGLAAGPDDGGDDESDVFLADAEAARVADRVGTTDNIGVFPASGANTQEVASAIRAVLDGSPVTVLTGDTRGRAEDPDVVADGSDLIPLAAAFGGLSAMVTVFVVAGTLGLSIQQRQREMALLRTIGSTPGQLRRLILGETLFLAVVATGLATIPGPRFGRWLLDAFADAGVVPGSIAYRAGSVPVIVGVGTALLTAIGSAYIAAQAAARTRPIEALAEATLQRRWFSAFRLIVGLLCMAGGAALAWGTAGSAGPDAAGVATPAAMVWAAAFGLLGPVVVRAMVAVLRRPVGMVSGLAGQLAAHNARARTARLASAVMPVMLASGLAVGLIYMQTTQSEGAERAFDENLRADAVVTSASGGLPLDLVDTVRRQPGVAAASAQIPTTGYIEPDEPMRPGEGEDAGPQPTELSMQGVTPQGLDRTTAYHAASGSLTALSGDSVALPATYAKDRKLGDLVPMRLGDGTQVKLKLVATVEGRRGYETALVPASVLVGHTDGALVPQIMVTASAGTDRARLVASLAKLAALQPGLRVSDTDALKAAQAEADDTQAWMAYLVLGVVVGYATLSLINTQVLATTERRKEFMLQRLIGATRCQVLQMMAVEASLVALAGMVLGLLVAGATLVPLSMSVLGTALPGGSPWILVVVLAAAAALTLTTTLLAAGAVLRGRPGDMAGIKD</sequence>
<feature type="transmembrane region" description="Helical" evidence="7">
    <location>
        <begin position="395"/>
        <end position="416"/>
    </location>
</feature>
<feature type="domain" description="ABC3 transporter permease C-terminal" evidence="8">
    <location>
        <begin position="724"/>
        <end position="835"/>
    </location>
</feature>
<dbReference type="PANTHER" id="PTHR30287">
    <property type="entry name" value="MEMBRANE COMPONENT OF PREDICTED ABC SUPERFAMILY METABOLITE UPTAKE TRANSPORTER"/>
    <property type="match status" value="1"/>
</dbReference>
<feature type="region of interest" description="Disordered" evidence="6">
    <location>
        <begin position="556"/>
        <end position="577"/>
    </location>
</feature>
<evidence type="ECO:0000256" key="4">
    <source>
        <dbReference type="ARBA" id="ARBA00022989"/>
    </source>
</evidence>
<feature type="transmembrane region" description="Helical" evidence="7">
    <location>
        <begin position="436"/>
        <end position="456"/>
    </location>
</feature>
<accession>A0ABU2XS29</accession>
<feature type="domain" description="ABC3 transporter permease C-terminal" evidence="8">
    <location>
        <begin position="261"/>
        <end position="380"/>
    </location>
</feature>
<reference evidence="9" key="1">
    <citation type="submission" date="2024-05" db="EMBL/GenBank/DDBJ databases">
        <title>30 novel species of actinomycetes from the DSMZ collection.</title>
        <authorList>
            <person name="Nouioui I."/>
        </authorList>
    </citation>
    <scope>NUCLEOTIDE SEQUENCE</scope>
    <source>
        <strain evidence="9">DSM 41529</strain>
    </source>
</reference>
<keyword evidence="4 7" id="KW-1133">Transmembrane helix</keyword>
<keyword evidence="5 7" id="KW-0472">Membrane</keyword>
<evidence type="ECO:0000256" key="1">
    <source>
        <dbReference type="ARBA" id="ARBA00004651"/>
    </source>
</evidence>
<keyword evidence="3 7" id="KW-0812">Transmembrane</keyword>
<dbReference type="Proteomes" id="UP001180754">
    <property type="component" value="Unassembled WGS sequence"/>
</dbReference>
<feature type="transmembrane region" description="Helical" evidence="7">
    <location>
        <begin position="720"/>
        <end position="744"/>
    </location>
</feature>
<evidence type="ECO:0000256" key="7">
    <source>
        <dbReference type="SAM" id="Phobius"/>
    </source>
</evidence>